<reference evidence="7 8" key="1">
    <citation type="submission" date="2018-06" db="EMBL/GenBank/DDBJ databases">
        <authorList>
            <consortium name="Pathogen Informatics"/>
            <person name="Doyle S."/>
        </authorList>
    </citation>
    <scope>NUCLEOTIDE SEQUENCE [LARGE SCALE GENOMIC DNA]</scope>
    <source>
        <strain evidence="7 8">NCTC9381</strain>
    </source>
</reference>
<keyword evidence="2" id="KW-0813">Transport</keyword>
<evidence type="ECO:0000256" key="6">
    <source>
        <dbReference type="SAM" id="Phobius"/>
    </source>
</evidence>
<dbReference type="Proteomes" id="UP000254640">
    <property type="component" value="Unassembled WGS sequence"/>
</dbReference>
<keyword evidence="5 6" id="KW-0472">Membrane</keyword>
<dbReference type="InterPro" id="IPR005828">
    <property type="entry name" value="MFS_sugar_transport-like"/>
</dbReference>
<name>A0A379LR33_ENTAG</name>
<dbReference type="GO" id="GO:0016020">
    <property type="term" value="C:membrane"/>
    <property type="evidence" value="ECO:0007669"/>
    <property type="project" value="UniProtKB-SubCell"/>
</dbReference>
<keyword evidence="8" id="KW-1185">Reference proteome</keyword>
<comment type="subcellular location">
    <subcellularLocation>
        <location evidence="1">Membrane</location>
    </subcellularLocation>
</comment>
<gene>
    <name evidence="7" type="primary">csbC_2</name>
    <name evidence="7" type="ORF">NCTC9381_05476</name>
</gene>
<accession>A0A379LR33</accession>
<evidence type="ECO:0000256" key="5">
    <source>
        <dbReference type="ARBA" id="ARBA00023136"/>
    </source>
</evidence>
<feature type="transmembrane region" description="Helical" evidence="6">
    <location>
        <begin position="71"/>
        <end position="95"/>
    </location>
</feature>
<evidence type="ECO:0000256" key="2">
    <source>
        <dbReference type="ARBA" id="ARBA00022448"/>
    </source>
</evidence>
<dbReference type="PANTHER" id="PTHR48020">
    <property type="entry name" value="PROTON MYO-INOSITOL COTRANSPORTER"/>
    <property type="match status" value="1"/>
</dbReference>
<evidence type="ECO:0000256" key="4">
    <source>
        <dbReference type="ARBA" id="ARBA00022989"/>
    </source>
</evidence>
<evidence type="ECO:0000256" key="1">
    <source>
        <dbReference type="ARBA" id="ARBA00004370"/>
    </source>
</evidence>
<evidence type="ECO:0000313" key="8">
    <source>
        <dbReference type="Proteomes" id="UP000254640"/>
    </source>
</evidence>
<sequence>MSSGSWEEIEETIEENRQRGKGRLRDLATPWLMKIFLLGVGIAAIQQLTGVNTIMYYAPTMLTAAGLSNDAALFATIANGVISVVMTLAGIWLIGKVGRRPLVLIGQMGCTCCLFFIGLVCWLIAGIPQRHGQPAAGLSGAGGDADVSLLPAGRIVTRYLAAAVGNLPRPDAWHLYGVALSSHCGSPTSPSPWPSRCY</sequence>
<dbReference type="PANTHER" id="PTHR48020:SF12">
    <property type="entry name" value="PROTON MYO-INOSITOL COTRANSPORTER"/>
    <property type="match status" value="1"/>
</dbReference>
<dbReference type="GO" id="GO:0022857">
    <property type="term" value="F:transmembrane transporter activity"/>
    <property type="evidence" value="ECO:0007669"/>
    <property type="project" value="InterPro"/>
</dbReference>
<feature type="transmembrane region" description="Helical" evidence="6">
    <location>
        <begin position="31"/>
        <end position="51"/>
    </location>
</feature>
<dbReference type="SUPFAM" id="SSF103473">
    <property type="entry name" value="MFS general substrate transporter"/>
    <property type="match status" value="1"/>
</dbReference>
<organism evidence="7 8">
    <name type="scientific">Enterobacter agglomerans</name>
    <name type="common">Erwinia herbicola</name>
    <name type="synonym">Pantoea agglomerans</name>
    <dbReference type="NCBI Taxonomy" id="549"/>
    <lineage>
        <taxon>Bacteria</taxon>
        <taxon>Pseudomonadati</taxon>
        <taxon>Pseudomonadota</taxon>
        <taxon>Gammaproteobacteria</taxon>
        <taxon>Enterobacterales</taxon>
        <taxon>Erwiniaceae</taxon>
        <taxon>Pantoea</taxon>
        <taxon>Pantoea agglomerans group</taxon>
    </lineage>
</organism>
<keyword evidence="4 6" id="KW-1133">Transmembrane helix</keyword>
<dbReference type="InterPro" id="IPR036259">
    <property type="entry name" value="MFS_trans_sf"/>
</dbReference>
<proteinExistence type="predicted"/>
<keyword evidence="3 6" id="KW-0812">Transmembrane</keyword>
<dbReference type="InterPro" id="IPR050814">
    <property type="entry name" value="Myo-inositol_Transporter"/>
</dbReference>
<evidence type="ECO:0000313" key="7">
    <source>
        <dbReference type="EMBL" id="SUE06614.1"/>
    </source>
</evidence>
<feature type="transmembrane region" description="Helical" evidence="6">
    <location>
        <begin position="102"/>
        <end position="125"/>
    </location>
</feature>
<evidence type="ECO:0000256" key="3">
    <source>
        <dbReference type="ARBA" id="ARBA00022692"/>
    </source>
</evidence>
<dbReference type="EMBL" id="UGSO01000002">
    <property type="protein sequence ID" value="SUE06614.1"/>
    <property type="molecule type" value="Genomic_DNA"/>
</dbReference>
<dbReference type="AlphaFoldDB" id="A0A379LR33"/>
<dbReference type="Gene3D" id="1.20.1250.20">
    <property type="entry name" value="MFS general substrate transporter like domains"/>
    <property type="match status" value="1"/>
</dbReference>
<protein>
    <submittedName>
        <fullName evidence="7">Probable metabolite transport protein CsbC</fullName>
    </submittedName>
</protein>
<dbReference type="Pfam" id="PF00083">
    <property type="entry name" value="Sugar_tr"/>
    <property type="match status" value="1"/>
</dbReference>